<dbReference type="InterPro" id="IPR013656">
    <property type="entry name" value="PAS_4"/>
</dbReference>
<keyword evidence="3" id="KW-0808">Transferase</keyword>
<dbReference type="SMART" id="SM00091">
    <property type="entry name" value="PAS"/>
    <property type="match status" value="1"/>
</dbReference>
<dbReference type="SUPFAM" id="SSF55874">
    <property type="entry name" value="ATPase domain of HSP90 chaperone/DNA topoisomerase II/histidine kinase"/>
    <property type="match status" value="1"/>
</dbReference>
<dbReference type="PANTHER" id="PTHR44936:SF10">
    <property type="entry name" value="SENSOR PROTEIN RSTB"/>
    <property type="match status" value="1"/>
</dbReference>
<feature type="domain" description="PAS" evidence="9">
    <location>
        <begin position="140"/>
        <end position="198"/>
    </location>
</feature>
<keyword evidence="6" id="KW-0067">ATP-binding</keyword>
<dbReference type="PROSITE" id="PS50109">
    <property type="entry name" value="HIS_KIN"/>
    <property type="match status" value="1"/>
</dbReference>
<evidence type="ECO:0000259" key="8">
    <source>
        <dbReference type="PROSITE" id="PS50109"/>
    </source>
</evidence>
<evidence type="ECO:0000256" key="7">
    <source>
        <dbReference type="SAM" id="MobiDB-lite"/>
    </source>
</evidence>
<dbReference type="GO" id="GO:0005524">
    <property type="term" value="F:ATP binding"/>
    <property type="evidence" value="ECO:0007669"/>
    <property type="project" value="UniProtKB-KW"/>
</dbReference>
<gene>
    <name evidence="10" type="ORF">SAMN04487949_1963</name>
</gene>
<feature type="region of interest" description="Disordered" evidence="7">
    <location>
        <begin position="103"/>
        <end position="138"/>
    </location>
</feature>
<comment type="catalytic activity">
    <reaction evidence="1">
        <text>ATP + protein L-histidine = ADP + protein N-phospho-L-histidine.</text>
        <dbReference type="EC" id="2.7.13.3"/>
    </reaction>
</comment>
<dbReference type="Pfam" id="PF08448">
    <property type="entry name" value="PAS_4"/>
    <property type="match status" value="2"/>
</dbReference>
<dbReference type="PROSITE" id="PS50112">
    <property type="entry name" value="PAS"/>
    <property type="match status" value="2"/>
</dbReference>
<dbReference type="Proteomes" id="UP000199451">
    <property type="component" value="Unassembled WGS sequence"/>
</dbReference>
<evidence type="ECO:0000256" key="2">
    <source>
        <dbReference type="ARBA" id="ARBA00012438"/>
    </source>
</evidence>
<dbReference type="PRINTS" id="PR00344">
    <property type="entry name" value="BCTRLSENSOR"/>
</dbReference>
<proteinExistence type="predicted"/>
<evidence type="ECO:0000313" key="11">
    <source>
        <dbReference type="Proteomes" id="UP000199451"/>
    </source>
</evidence>
<feature type="domain" description="Histidine kinase" evidence="8">
    <location>
        <begin position="270"/>
        <end position="474"/>
    </location>
</feature>
<accession>A0A1G9TY46</accession>
<dbReference type="Gene3D" id="3.30.565.10">
    <property type="entry name" value="Histidine kinase-like ATPase, C-terminal domain"/>
    <property type="match status" value="1"/>
</dbReference>
<dbReference type="InterPro" id="IPR005467">
    <property type="entry name" value="His_kinase_dom"/>
</dbReference>
<dbReference type="RefSeq" id="WP_139173316.1">
    <property type="nucleotide sequence ID" value="NZ_FNHL01000002.1"/>
</dbReference>
<evidence type="ECO:0000259" key="9">
    <source>
        <dbReference type="PROSITE" id="PS50112"/>
    </source>
</evidence>
<dbReference type="Pfam" id="PF02518">
    <property type="entry name" value="HATPase_c"/>
    <property type="match status" value="1"/>
</dbReference>
<dbReference type="PANTHER" id="PTHR44936">
    <property type="entry name" value="SENSOR PROTEIN CREC"/>
    <property type="match status" value="1"/>
</dbReference>
<evidence type="ECO:0000256" key="5">
    <source>
        <dbReference type="ARBA" id="ARBA00022777"/>
    </source>
</evidence>
<dbReference type="NCBIfam" id="TIGR00229">
    <property type="entry name" value="sensory_box"/>
    <property type="match status" value="1"/>
</dbReference>
<dbReference type="InterPro" id="IPR000014">
    <property type="entry name" value="PAS"/>
</dbReference>
<dbReference type="CDD" id="cd00075">
    <property type="entry name" value="HATPase"/>
    <property type="match status" value="1"/>
</dbReference>
<dbReference type="SUPFAM" id="SSF55785">
    <property type="entry name" value="PYP-like sensor domain (PAS domain)"/>
    <property type="match status" value="2"/>
</dbReference>
<reference evidence="11" key="1">
    <citation type="submission" date="2016-10" db="EMBL/GenBank/DDBJ databases">
        <authorList>
            <person name="Varghese N."/>
            <person name="Submissions S."/>
        </authorList>
    </citation>
    <scope>NUCLEOTIDE SEQUENCE [LARGE SCALE GENOMIC DNA]</scope>
    <source>
        <strain evidence="11">CGMCC 1.10119</strain>
    </source>
</reference>
<dbReference type="AlphaFoldDB" id="A0A1G9TY46"/>
<evidence type="ECO:0000256" key="4">
    <source>
        <dbReference type="ARBA" id="ARBA00022741"/>
    </source>
</evidence>
<evidence type="ECO:0000256" key="1">
    <source>
        <dbReference type="ARBA" id="ARBA00000085"/>
    </source>
</evidence>
<organism evidence="10 11">
    <name type="scientific">Halogranum gelatinilyticum</name>
    <dbReference type="NCBI Taxonomy" id="660521"/>
    <lineage>
        <taxon>Archaea</taxon>
        <taxon>Methanobacteriati</taxon>
        <taxon>Methanobacteriota</taxon>
        <taxon>Stenosarchaea group</taxon>
        <taxon>Halobacteria</taxon>
        <taxon>Halobacteriales</taxon>
        <taxon>Haloferacaceae</taxon>
    </lineage>
</organism>
<evidence type="ECO:0000313" key="10">
    <source>
        <dbReference type="EMBL" id="SDM52637.1"/>
    </source>
</evidence>
<dbReference type="CDD" id="cd00130">
    <property type="entry name" value="PAS"/>
    <property type="match status" value="1"/>
</dbReference>
<dbReference type="Gene3D" id="3.30.450.20">
    <property type="entry name" value="PAS domain"/>
    <property type="match status" value="2"/>
</dbReference>
<dbReference type="InterPro" id="IPR050980">
    <property type="entry name" value="2C_sensor_his_kinase"/>
</dbReference>
<dbReference type="EC" id="2.7.13.3" evidence="2"/>
<dbReference type="InterPro" id="IPR004358">
    <property type="entry name" value="Sig_transdc_His_kin-like_C"/>
</dbReference>
<dbReference type="InterPro" id="IPR003594">
    <property type="entry name" value="HATPase_dom"/>
</dbReference>
<sequence length="484" mass="51921">MTFVVDGEGRLSSVGTTFATSVGTDPDALAGESLASLVDDDDRQAVRDALDAVGSGECERRRCRCRLRGHGDTVVEGDLELVANPALVFGTFTASEATAAAAVSATPDTPKSSAAEPIAPTASEPTPRATDRTAASVESERERFGRLFELIRDPVVEVEVVDGEPVVRSVNSRFVDVFGYEADQIVGESLNEFIVPDDCDGEATEFDRRTAGGRANRAIVTRRTAWGRREFLYHGIPFEAAPGDQRGFAIYSDITSEKQSREHLQVLHRVLRHNLRNELNVVLGRADEIREAAADPSVQRAAAQIADHAEQLLAASEKARSAADVVEYESRRESTDVAAHLRAVADAARQAAPDATIETDLPSRLPVSGTATVREAAANLLENALEHTGPSTTVRISAVVDGRDAVVTVADDGRGIPPAEWEAIFGDGHLTQLDHSSGLGLWLVKWVVESAGGRVDYERVDGWTKVVLTLPRATGRLSAEEPTT</sequence>
<protein>
    <recommendedName>
        <fullName evidence="2">histidine kinase</fullName>
        <ecNumber evidence="2">2.7.13.3</ecNumber>
    </recommendedName>
</protein>
<dbReference type="EMBL" id="FNHL01000002">
    <property type="protein sequence ID" value="SDM52637.1"/>
    <property type="molecule type" value="Genomic_DNA"/>
</dbReference>
<evidence type="ECO:0000256" key="3">
    <source>
        <dbReference type="ARBA" id="ARBA00022679"/>
    </source>
</evidence>
<dbReference type="GO" id="GO:0004673">
    <property type="term" value="F:protein histidine kinase activity"/>
    <property type="evidence" value="ECO:0007669"/>
    <property type="project" value="UniProtKB-EC"/>
</dbReference>
<keyword evidence="4" id="KW-0547">Nucleotide-binding</keyword>
<dbReference type="SMART" id="SM00387">
    <property type="entry name" value="HATPase_c"/>
    <property type="match status" value="1"/>
</dbReference>
<keyword evidence="11" id="KW-1185">Reference proteome</keyword>
<feature type="domain" description="PAS" evidence="9">
    <location>
        <begin position="1"/>
        <end position="57"/>
    </location>
</feature>
<evidence type="ECO:0000256" key="6">
    <source>
        <dbReference type="ARBA" id="ARBA00022840"/>
    </source>
</evidence>
<keyword evidence="5" id="KW-0418">Kinase</keyword>
<dbReference type="InterPro" id="IPR035965">
    <property type="entry name" value="PAS-like_dom_sf"/>
</dbReference>
<dbReference type="InterPro" id="IPR036890">
    <property type="entry name" value="HATPase_C_sf"/>
</dbReference>
<dbReference type="STRING" id="660521.SAMN04487949_1963"/>
<name>A0A1G9TY46_9EURY</name>